<gene>
    <name evidence="2" type="ORF">JKP88DRAFT_273070</name>
</gene>
<dbReference type="Pfam" id="PF23827">
    <property type="entry name" value="DUF7197"/>
    <property type="match status" value="1"/>
</dbReference>
<dbReference type="InterPro" id="IPR055621">
    <property type="entry name" value="DUF7197"/>
</dbReference>
<evidence type="ECO:0000313" key="3">
    <source>
        <dbReference type="Proteomes" id="UP000664859"/>
    </source>
</evidence>
<organism evidence="2 3">
    <name type="scientific">Tribonema minus</name>
    <dbReference type="NCBI Taxonomy" id="303371"/>
    <lineage>
        <taxon>Eukaryota</taxon>
        <taxon>Sar</taxon>
        <taxon>Stramenopiles</taxon>
        <taxon>Ochrophyta</taxon>
        <taxon>PX clade</taxon>
        <taxon>Xanthophyceae</taxon>
        <taxon>Tribonematales</taxon>
        <taxon>Tribonemataceae</taxon>
        <taxon>Tribonema</taxon>
    </lineage>
</organism>
<proteinExistence type="predicted"/>
<evidence type="ECO:0000256" key="1">
    <source>
        <dbReference type="SAM" id="MobiDB-lite"/>
    </source>
</evidence>
<accession>A0A835Z129</accession>
<name>A0A835Z129_9STRA</name>
<feature type="region of interest" description="Disordered" evidence="1">
    <location>
        <begin position="1"/>
        <end position="33"/>
    </location>
</feature>
<protein>
    <submittedName>
        <fullName evidence="2">Uncharacterized protein</fullName>
    </submittedName>
</protein>
<feature type="region of interest" description="Disordered" evidence="1">
    <location>
        <begin position="214"/>
        <end position="234"/>
    </location>
</feature>
<sequence length="250" mass="27602">MSLSARDISRRRKSEAAPPGPGPPALLSEPPTRSVTECTGLALARGRLSLPPFPPLSMDVAIVSTLSPESAHMVTEALRWFNDPDDRTRAEALRSVIGSPRTGPSLRLMDHLAVHYSRARGVAVRGRDGVPVDLWTEYRRALQASGKRYFDAFKRFLPVKARVLGQEVETTLGQLRFLAWFQKLGMHDYLLQHSGEVRAHMQAMLTAARSEDAIAGRTTRKRGSRGDSERGDCTAATKPALHLGQFEMSF</sequence>
<evidence type="ECO:0000313" key="2">
    <source>
        <dbReference type="EMBL" id="KAG5183095.1"/>
    </source>
</evidence>
<comment type="caution">
    <text evidence="2">The sequence shown here is derived from an EMBL/GenBank/DDBJ whole genome shotgun (WGS) entry which is preliminary data.</text>
</comment>
<dbReference type="AlphaFoldDB" id="A0A835Z129"/>
<keyword evidence="3" id="KW-1185">Reference proteome</keyword>
<reference evidence="2" key="1">
    <citation type="submission" date="2021-02" db="EMBL/GenBank/DDBJ databases">
        <title>First Annotated Genome of the Yellow-green Alga Tribonema minus.</title>
        <authorList>
            <person name="Mahan K.M."/>
        </authorList>
    </citation>
    <scope>NUCLEOTIDE SEQUENCE</scope>
    <source>
        <strain evidence="2">UTEX B ZZ1240</strain>
    </source>
</reference>
<dbReference type="Proteomes" id="UP000664859">
    <property type="component" value="Unassembled WGS sequence"/>
</dbReference>
<dbReference type="EMBL" id="JAFCMP010000223">
    <property type="protein sequence ID" value="KAG5183095.1"/>
    <property type="molecule type" value="Genomic_DNA"/>
</dbReference>